<keyword evidence="11" id="KW-1185">Reference proteome</keyword>
<feature type="domain" description="Response regulatory" evidence="8">
    <location>
        <begin position="2"/>
        <end position="116"/>
    </location>
</feature>
<keyword evidence="5" id="KW-0804">Transcription</keyword>
<keyword evidence="4 7" id="KW-0238">DNA-binding</keyword>
<organism evidence="10 11">
    <name type="scientific">Stutzerimonas tarimensis</name>
    <dbReference type="NCBI Taxonomy" id="1507735"/>
    <lineage>
        <taxon>Bacteria</taxon>
        <taxon>Pseudomonadati</taxon>
        <taxon>Pseudomonadota</taxon>
        <taxon>Gammaproteobacteria</taxon>
        <taxon>Pseudomonadales</taxon>
        <taxon>Pseudomonadaceae</taxon>
        <taxon>Stutzerimonas</taxon>
    </lineage>
</organism>
<evidence type="ECO:0000256" key="4">
    <source>
        <dbReference type="ARBA" id="ARBA00023125"/>
    </source>
</evidence>
<reference evidence="11" key="1">
    <citation type="journal article" date="2019" name="Int. J. Syst. Evol. Microbiol.">
        <title>The Global Catalogue of Microorganisms (GCM) 10K type strain sequencing project: providing services to taxonomists for standard genome sequencing and annotation.</title>
        <authorList>
            <consortium name="The Broad Institute Genomics Platform"/>
            <consortium name="The Broad Institute Genome Sequencing Center for Infectious Disease"/>
            <person name="Wu L."/>
            <person name="Ma J."/>
        </authorList>
    </citation>
    <scope>NUCLEOTIDE SEQUENCE [LARGE SCALE GENOMIC DNA]</scope>
    <source>
        <strain evidence="11">KCTC 42447</strain>
    </source>
</reference>
<dbReference type="CDD" id="cd17574">
    <property type="entry name" value="REC_OmpR"/>
    <property type="match status" value="1"/>
</dbReference>
<dbReference type="EMBL" id="JBHRXZ010000024">
    <property type="protein sequence ID" value="MFC3609245.1"/>
    <property type="molecule type" value="Genomic_DNA"/>
</dbReference>
<dbReference type="PROSITE" id="PS51755">
    <property type="entry name" value="OMPR_PHOB"/>
    <property type="match status" value="1"/>
</dbReference>
<feature type="DNA-binding region" description="OmpR/PhoB-type" evidence="7">
    <location>
        <begin position="124"/>
        <end position="222"/>
    </location>
</feature>
<dbReference type="PANTHER" id="PTHR48111">
    <property type="entry name" value="REGULATOR OF RPOS"/>
    <property type="match status" value="1"/>
</dbReference>
<protein>
    <submittedName>
        <fullName evidence="10">Response regulator transcription factor</fullName>
    </submittedName>
</protein>
<evidence type="ECO:0000256" key="1">
    <source>
        <dbReference type="ARBA" id="ARBA00022553"/>
    </source>
</evidence>
<dbReference type="RefSeq" id="WP_386366615.1">
    <property type="nucleotide sequence ID" value="NZ_JBHRXZ010000024.1"/>
</dbReference>
<name>A0ABV7T7U4_9GAMM</name>
<dbReference type="PROSITE" id="PS50110">
    <property type="entry name" value="RESPONSE_REGULATORY"/>
    <property type="match status" value="1"/>
</dbReference>
<comment type="caution">
    <text evidence="10">The sequence shown here is derived from an EMBL/GenBank/DDBJ whole genome shotgun (WGS) entry which is preliminary data.</text>
</comment>
<evidence type="ECO:0000256" key="7">
    <source>
        <dbReference type="PROSITE-ProRule" id="PRU01091"/>
    </source>
</evidence>
<dbReference type="Gene3D" id="1.10.10.10">
    <property type="entry name" value="Winged helix-like DNA-binding domain superfamily/Winged helix DNA-binding domain"/>
    <property type="match status" value="1"/>
</dbReference>
<dbReference type="SMART" id="SM00862">
    <property type="entry name" value="Trans_reg_C"/>
    <property type="match status" value="1"/>
</dbReference>
<evidence type="ECO:0000313" key="11">
    <source>
        <dbReference type="Proteomes" id="UP001595630"/>
    </source>
</evidence>
<dbReference type="InterPro" id="IPR011006">
    <property type="entry name" value="CheY-like_superfamily"/>
</dbReference>
<evidence type="ECO:0000313" key="10">
    <source>
        <dbReference type="EMBL" id="MFC3609245.1"/>
    </source>
</evidence>
<dbReference type="InterPro" id="IPR001867">
    <property type="entry name" value="OmpR/PhoB-type_DNA-bd"/>
</dbReference>
<dbReference type="Pfam" id="PF00072">
    <property type="entry name" value="Response_reg"/>
    <property type="match status" value="1"/>
</dbReference>
<proteinExistence type="predicted"/>
<gene>
    <name evidence="10" type="ORF">ACFOMF_15805</name>
</gene>
<evidence type="ECO:0000259" key="8">
    <source>
        <dbReference type="PROSITE" id="PS50110"/>
    </source>
</evidence>
<dbReference type="SUPFAM" id="SSF52172">
    <property type="entry name" value="CheY-like"/>
    <property type="match status" value="1"/>
</dbReference>
<dbReference type="CDD" id="cd00383">
    <property type="entry name" value="trans_reg_C"/>
    <property type="match status" value="1"/>
</dbReference>
<keyword evidence="2" id="KW-0902">Two-component regulatory system</keyword>
<dbReference type="PANTHER" id="PTHR48111:SF22">
    <property type="entry name" value="REGULATOR OF RPOS"/>
    <property type="match status" value="1"/>
</dbReference>
<accession>A0ABV7T7U4</accession>
<dbReference type="Gene3D" id="6.10.250.690">
    <property type="match status" value="1"/>
</dbReference>
<dbReference type="Gene3D" id="3.40.50.2300">
    <property type="match status" value="1"/>
</dbReference>
<dbReference type="InterPro" id="IPR036388">
    <property type="entry name" value="WH-like_DNA-bd_sf"/>
</dbReference>
<keyword evidence="3" id="KW-0805">Transcription regulation</keyword>
<evidence type="ECO:0000256" key="2">
    <source>
        <dbReference type="ARBA" id="ARBA00023012"/>
    </source>
</evidence>
<keyword evidence="1 6" id="KW-0597">Phosphoprotein</keyword>
<sequence length="225" mass="25116">MNILIIEDDKRVASFLERGLKAEGYRVATLHDGEHALPFIRQYRPDVIVLDRMLPHLDGMEICQRIRAKGIDTRVLMLSALSEVEERIAGLRVGADDYLGKPFHFEELLARVGALGKRGAGPGTDILQVGDLSFARDSMQVRRGDRVIRLTAKELGILELLMAAPGKVFSRERILASVWGVHEDPLTNVVDVYMGRLRKKIDEGQSLRLLQTLRGIGYFISADAA</sequence>
<evidence type="ECO:0000256" key="5">
    <source>
        <dbReference type="ARBA" id="ARBA00023163"/>
    </source>
</evidence>
<dbReference type="SMART" id="SM00448">
    <property type="entry name" value="REC"/>
    <property type="match status" value="1"/>
</dbReference>
<dbReference type="Proteomes" id="UP001595630">
    <property type="component" value="Unassembled WGS sequence"/>
</dbReference>
<dbReference type="InterPro" id="IPR039420">
    <property type="entry name" value="WalR-like"/>
</dbReference>
<evidence type="ECO:0000256" key="3">
    <source>
        <dbReference type="ARBA" id="ARBA00023015"/>
    </source>
</evidence>
<evidence type="ECO:0000256" key="6">
    <source>
        <dbReference type="PROSITE-ProRule" id="PRU00169"/>
    </source>
</evidence>
<feature type="modified residue" description="4-aspartylphosphate" evidence="6">
    <location>
        <position position="51"/>
    </location>
</feature>
<dbReference type="Pfam" id="PF00486">
    <property type="entry name" value="Trans_reg_C"/>
    <property type="match status" value="1"/>
</dbReference>
<dbReference type="InterPro" id="IPR001789">
    <property type="entry name" value="Sig_transdc_resp-reg_receiver"/>
</dbReference>
<evidence type="ECO:0000259" key="9">
    <source>
        <dbReference type="PROSITE" id="PS51755"/>
    </source>
</evidence>
<feature type="domain" description="OmpR/PhoB-type" evidence="9">
    <location>
        <begin position="124"/>
        <end position="222"/>
    </location>
</feature>